<dbReference type="GO" id="GO:0004523">
    <property type="term" value="F:RNA-DNA hybrid ribonuclease activity"/>
    <property type="evidence" value="ECO:0007669"/>
    <property type="project" value="InterPro"/>
</dbReference>
<sequence>MKRKTKRKRETKRQKKQKRKTKTKRKTKQKRKTKKKNRSRPPFHGDPDPRRSDPRRRTAMATHGDQTHADARRRRPTATHGLLESTFHLRRPRLSRQLRDGPADSLLSSLVNGPKQGRWVWLVSLGFAFLLINPNGLEHTQDSIVKVNFDAALLKHTNSAGIGVIVRDWRGVALGALSTPTLLFSSVADMEALACLRAVQFAAELDLHCVIFEGDSAAIISAVSQGISLLSSFGNILDDVRCLIPSFSSVKFSHVNRSGNLAADALAKKASSNVGCQVWMDALPLDIVALVDFDVH</sequence>
<dbReference type="AlphaFoldDB" id="A0AAW2BTU5"/>
<dbReference type="Pfam" id="PF13456">
    <property type="entry name" value="RVT_3"/>
    <property type="match status" value="1"/>
</dbReference>
<name>A0AAW2BTU5_9ROSI</name>
<accession>A0AAW2BTU5</accession>
<evidence type="ECO:0000313" key="4">
    <source>
        <dbReference type="Proteomes" id="UP001459277"/>
    </source>
</evidence>
<dbReference type="InterPro" id="IPR036397">
    <property type="entry name" value="RNaseH_sf"/>
</dbReference>
<comment type="caution">
    <text evidence="3">The sequence shown here is derived from an EMBL/GenBank/DDBJ whole genome shotgun (WGS) entry which is preliminary data.</text>
</comment>
<dbReference type="InterPro" id="IPR002156">
    <property type="entry name" value="RNaseH_domain"/>
</dbReference>
<gene>
    <name evidence="3" type="ORF">SO802_028428</name>
</gene>
<evidence type="ECO:0000259" key="2">
    <source>
        <dbReference type="Pfam" id="PF13456"/>
    </source>
</evidence>
<feature type="region of interest" description="Disordered" evidence="1">
    <location>
        <begin position="1"/>
        <end position="88"/>
    </location>
</feature>
<dbReference type="PANTHER" id="PTHR47074:SF48">
    <property type="entry name" value="POLYNUCLEOTIDYL TRANSFERASE, RIBONUCLEASE H-LIKE SUPERFAMILY PROTEIN"/>
    <property type="match status" value="1"/>
</dbReference>
<keyword evidence="4" id="KW-1185">Reference proteome</keyword>
<dbReference type="InterPro" id="IPR012337">
    <property type="entry name" value="RNaseH-like_sf"/>
</dbReference>
<proteinExistence type="predicted"/>
<feature type="domain" description="RNase H type-1" evidence="2">
    <location>
        <begin position="148"/>
        <end position="270"/>
    </location>
</feature>
<dbReference type="PANTHER" id="PTHR47074">
    <property type="entry name" value="BNAC02G40300D PROTEIN"/>
    <property type="match status" value="1"/>
</dbReference>
<dbReference type="CDD" id="cd06222">
    <property type="entry name" value="RNase_H_like"/>
    <property type="match status" value="1"/>
</dbReference>
<dbReference type="EMBL" id="JAZDWU010000010">
    <property type="protein sequence ID" value="KAK9988189.1"/>
    <property type="molecule type" value="Genomic_DNA"/>
</dbReference>
<dbReference type="InterPro" id="IPR052929">
    <property type="entry name" value="RNase_H-like_EbsB-rel"/>
</dbReference>
<feature type="compositionally biased region" description="Basic residues" evidence="1">
    <location>
        <begin position="1"/>
        <end position="41"/>
    </location>
</feature>
<dbReference type="Proteomes" id="UP001459277">
    <property type="component" value="Unassembled WGS sequence"/>
</dbReference>
<evidence type="ECO:0000313" key="3">
    <source>
        <dbReference type="EMBL" id="KAK9988189.1"/>
    </source>
</evidence>
<dbReference type="InterPro" id="IPR044730">
    <property type="entry name" value="RNase_H-like_dom_plant"/>
</dbReference>
<feature type="compositionally biased region" description="Basic and acidic residues" evidence="1">
    <location>
        <begin position="43"/>
        <end position="56"/>
    </location>
</feature>
<dbReference type="Gene3D" id="3.30.420.10">
    <property type="entry name" value="Ribonuclease H-like superfamily/Ribonuclease H"/>
    <property type="match status" value="1"/>
</dbReference>
<reference evidence="3 4" key="1">
    <citation type="submission" date="2024-01" db="EMBL/GenBank/DDBJ databases">
        <title>A telomere-to-telomere, gap-free genome of sweet tea (Lithocarpus litseifolius).</title>
        <authorList>
            <person name="Zhou J."/>
        </authorList>
    </citation>
    <scope>NUCLEOTIDE SEQUENCE [LARGE SCALE GENOMIC DNA]</scope>
    <source>
        <strain evidence="3">Zhou-2022a</strain>
        <tissue evidence="3">Leaf</tissue>
    </source>
</reference>
<dbReference type="GO" id="GO:0003676">
    <property type="term" value="F:nucleic acid binding"/>
    <property type="evidence" value="ECO:0007669"/>
    <property type="project" value="InterPro"/>
</dbReference>
<dbReference type="SUPFAM" id="SSF53098">
    <property type="entry name" value="Ribonuclease H-like"/>
    <property type="match status" value="1"/>
</dbReference>
<evidence type="ECO:0000256" key="1">
    <source>
        <dbReference type="SAM" id="MobiDB-lite"/>
    </source>
</evidence>
<organism evidence="3 4">
    <name type="scientific">Lithocarpus litseifolius</name>
    <dbReference type="NCBI Taxonomy" id="425828"/>
    <lineage>
        <taxon>Eukaryota</taxon>
        <taxon>Viridiplantae</taxon>
        <taxon>Streptophyta</taxon>
        <taxon>Embryophyta</taxon>
        <taxon>Tracheophyta</taxon>
        <taxon>Spermatophyta</taxon>
        <taxon>Magnoliopsida</taxon>
        <taxon>eudicotyledons</taxon>
        <taxon>Gunneridae</taxon>
        <taxon>Pentapetalae</taxon>
        <taxon>rosids</taxon>
        <taxon>fabids</taxon>
        <taxon>Fagales</taxon>
        <taxon>Fagaceae</taxon>
        <taxon>Lithocarpus</taxon>
    </lineage>
</organism>
<protein>
    <recommendedName>
        <fullName evidence="2">RNase H type-1 domain-containing protein</fullName>
    </recommendedName>
</protein>